<evidence type="ECO:0000313" key="6">
    <source>
        <dbReference type="RefSeq" id="XP_017768788.1"/>
    </source>
</evidence>
<dbReference type="GeneID" id="108556946"/>
<keyword evidence="5" id="KW-1185">Reference proteome</keyword>
<feature type="transmembrane region" description="Helical" evidence="3">
    <location>
        <begin position="514"/>
        <end position="533"/>
    </location>
</feature>
<accession>A0ABM1M2I9</accession>
<feature type="region of interest" description="Disordered" evidence="2">
    <location>
        <begin position="1"/>
        <end position="31"/>
    </location>
</feature>
<protein>
    <submittedName>
        <fullName evidence="6 7">Monocarboxylate transporter 4</fullName>
    </submittedName>
</protein>
<reference evidence="6 7" key="1">
    <citation type="submission" date="2025-05" db="UniProtKB">
        <authorList>
            <consortium name="RefSeq"/>
        </authorList>
    </citation>
    <scope>IDENTIFICATION</scope>
    <source>
        <tissue evidence="6 7">Whole Larva</tissue>
    </source>
</reference>
<feature type="region of interest" description="Disordered" evidence="2">
    <location>
        <begin position="348"/>
        <end position="402"/>
    </location>
</feature>
<dbReference type="InterPro" id="IPR050327">
    <property type="entry name" value="Proton-linked_MCT"/>
</dbReference>
<keyword evidence="3" id="KW-1133">Transmembrane helix</keyword>
<dbReference type="Proteomes" id="UP000695000">
    <property type="component" value="Unplaced"/>
</dbReference>
<dbReference type="PANTHER" id="PTHR11360">
    <property type="entry name" value="MONOCARBOXYLATE TRANSPORTER"/>
    <property type="match status" value="1"/>
</dbReference>
<feature type="compositionally biased region" description="Polar residues" evidence="2">
    <location>
        <begin position="362"/>
        <end position="373"/>
    </location>
</feature>
<name>A0ABM1M2I9_NICVS</name>
<dbReference type="PANTHER" id="PTHR11360:SF238">
    <property type="entry name" value="SD10469P"/>
    <property type="match status" value="1"/>
</dbReference>
<evidence type="ECO:0000256" key="1">
    <source>
        <dbReference type="ARBA" id="ARBA00004141"/>
    </source>
</evidence>
<organism evidence="5 7">
    <name type="scientific">Nicrophorus vespilloides</name>
    <name type="common">Boreal carrion beetle</name>
    <dbReference type="NCBI Taxonomy" id="110193"/>
    <lineage>
        <taxon>Eukaryota</taxon>
        <taxon>Metazoa</taxon>
        <taxon>Ecdysozoa</taxon>
        <taxon>Arthropoda</taxon>
        <taxon>Hexapoda</taxon>
        <taxon>Insecta</taxon>
        <taxon>Pterygota</taxon>
        <taxon>Neoptera</taxon>
        <taxon>Endopterygota</taxon>
        <taxon>Coleoptera</taxon>
        <taxon>Polyphaga</taxon>
        <taxon>Staphyliniformia</taxon>
        <taxon>Silphidae</taxon>
        <taxon>Nicrophorinae</taxon>
        <taxon>Nicrophorus</taxon>
    </lineage>
</organism>
<dbReference type="InterPro" id="IPR020846">
    <property type="entry name" value="MFS_dom"/>
</dbReference>
<keyword evidence="3" id="KW-0812">Transmembrane</keyword>
<dbReference type="PROSITE" id="PS50850">
    <property type="entry name" value="MFS"/>
    <property type="match status" value="1"/>
</dbReference>
<keyword evidence="3" id="KW-0472">Membrane</keyword>
<dbReference type="SUPFAM" id="SSF103473">
    <property type="entry name" value="MFS general substrate transporter"/>
    <property type="match status" value="1"/>
</dbReference>
<dbReference type="Pfam" id="PF07690">
    <property type="entry name" value="MFS_1"/>
    <property type="match status" value="2"/>
</dbReference>
<feature type="transmembrane region" description="Helical" evidence="3">
    <location>
        <begin position="203"/>
        <end position="226"/>
    </location>
</feature>
<feature type="transmembrane region" description="Helical" evidence="3">
    <location>
        <begin position="606"/>
        <end position="624"/>
    </location>
</feature>
<sequence length="676" mass="73174">MSPPNGVPPGSDEKRYVAVPREEEEDNMNEDGITSTAVVAETAVASNGAIAVGGGEVGVEDEDEDAEVVVPPDGGWGWVVVAASFACNMIVDGIIFSFGMFLSEISTTFDVTKAKVALIGSLMSGFYLMTGPFASALANRFGFRLVAILGSILGAIAFALSYFSTSVPYLYFSYGILGGVGFGLIYVPAVITVGFYFEKYRALATGIGVCGSGIGTFLFAPISAILVEKLGWRNALIVQGCIVLTCIFFGSLFRPVKPTKVKDLKNRKPELVMDSDKLPVATREKMESALKNIGNSIHSISQSQGTLNKILGANNNADYPSAAEVYHTITVPTQNKPTRNGEKRLSVPFINESDKPKEAQQPLLNNKGSTPMIISSRRPSGHRPRTTSDASHPRSRRGTLTEVSRPLYRDDVFFGASLNRLPQYQSQGSLAYHLSVTRLPTKEDIEEEVENKGGCKMCPESVRRTLATMLDVSLLKSPSFLLLALSGLFTMMGFYVPFMYIVDRAELNGWKNDEAIWLVSAIGVANTIGRVLCGMLSFAPKIDTLMVNNVAISIGGIATFFSGYSGSQEYQYFYAIVFGLSISTFASLRSILVVELLGLEKLTNAFGLLLLFQGVAAAVGSPMAGAFMDATGSYDASFYLSGSLIFISAVMCYPLNWINRWEKRKLEQKESKSVPI</sequence>
<feature type="domain" description="Major facilitator superfamily (MFS) profile" evidence="4">
    <location>
        <begin position="77"/>
        <end position="660"/>
    </location>
</feature>
<feature type="transmembrane region" description="Helical" evidence="3">
    <location>
        <begin position="76"/>
        <end position="102"/>
    </location>
</feature>
<feature type="transmembrane region" description="Helical" evidence="3">
    <location>
        <begin position="545"/>
        <end position="566"/>
    </location>
</feature>
<feature type="transmembrane region" description="Helical" evidence="3">
    <location>
        <begin position="232"/>
        <end position="253"/>
    </location>
</feature>
<feature type="transmembrane region" description="Helical" evidence="3">
    <location>
        <begin position="114"/>
        <end position="134"/>
    </location>
</feature>
<comment type="subcellular location">
    <subcellularLocation>
        <location evidence="1">Membrane</location>
        <topology evidence="1">Multi-pass membrane protein</topology>
    </subcellularLocation>
</comment>
<evidence type="ECO:0000256" key="3">
    <source>
        <dbReference type="SAM" id="Phobius"/>
    </source>
</evidence>
<dbReference type="RefSeq" id="XP_017768788.1">
    <property type="nucleotide sequence ID" value="XM_017913299.1"/>
</dbReference>
<proteinExistence type="predicted"/>
<dbReference type="RefSeq" id="XP_017768789.1">
    <property type="nucleotide sequence ID" value="XM_017913300.1"/>
</dbReference>
<feature type="transmembrane region" description="Helical" evidence="3">
    <location>
        <begin position="480"/>
        <end position="502"/>
    </location>
</feature>
<evidence type="ECO:0000259" key="4">
    <source>
        <dbReference type="PROSITE" id="PS50850"/>
    </source>
</evidence>
<gene>
    <name evidence="6 7" type="primary">LOC108556946</name>
</gene>
<dbReference type="CDD" id="cd17352">
    <property type="entry name" value="MFS_MCT_SLC16"/>
    <property type="match status" value="1"/>
</dbReference>
<evidence type="ECO:0000256" key="2">
    <source>
        <dbReference type="SAM" id="MobiDB-lite"/>
    </source>
</evidence>
<evidence type="ECO:0000313" key="5">
    <source>
        <dbReference type="Proteomes" id="UP000695000"/>
    </source>
</evidence>
<feature type="transmembrane region" description="Helical" evidence="3">
    <location>
        <begin position="636"/>
        <end position="655"/>
    </location>
</feature>
<feature type="transmembrane region" description="Helical" evidence="3">
    <location>
        <begin position="572"/>
        <end position="594"/>
    </location>
</feature>
<feature type="transmembrane region" description="Helical" evidence="3">
    <location>
        <begin position="169"/>
        <end position="196"/>
    </location>
</feature>
<evidence type="ECO:0000313" key="7">
    <source>
        <dbReference type="RefSeq" id="XP_017768789.1"/>
    </source>
</evidence>
<feature type="transmembrane region" description="Helical" evidence="3">
    <location>
        <begin position="141"/>
        <end position="163"/>
    </location>
</feature>
<dbReference type="InterPro" id="IPR036259">
    <property type="entry name" value="MFS_trans_sf"/>
</dbReference>
<dbReference type="InterPro" id="IPR011701">
    <property type="entry name" value="MFS"/>
</dbReference>
<dbReference type="Gene3D" id="1.20.1250.20">
    <property type="entry name" value="MFS general substrate transporter like domains"/>
    <property type="match status" value="2"/>
</dbReference>